<reference evidence="6 7" key="1">
    <citation type="journal article" date="2016" name="Genome Announc.">
        <title>First Complete Genome Sequence of a Subdivision 6 Acidobacterium Strain.</title>
        <authorList>
            <person name="Huang S."/>
            <person name="Vieira S."/>
            <person name="Bunk B."/>
            <person name="Riedel T."/>
            <person name="Sproer C."/>
            <person name="Overmann J."/>
        </authorList>
    </citation>
    <scope>NUCLEOTIDE SEQUENCE [LARGE SCALE GENOMIC DNA]</scope>
    <source>
        <strain evidence="7">DSM 100886 HEG_-6_39</strain>
    </source>
</reference>
<evidence type="ECO:0000313" key="6">
    <source>
        <dbReference type="EMBL" id="AMY10757.1"/>
    </source>
</evidence>
<keyword evidence="1" id="KW-0813">Transport</keyword>
<dbReference type="AlphaFoldDB" id="A0A143PPW8"/>
<dbReference type="KEGG" id="abac:LuPra_03998"/>
<dbReference type="Pfam" id="PF00005">
    <property type="entry name" value="ABC_tran"/>
    <property type="match status" value="1"/>
</dbReference>
<dbReference type="InterPro" id="IPR003439">
    <property type="entry name" value="ABC_transporter-like_ATP-bd"/>
</dbReference>
<dbReference type="GO" id="GO:0098796">
    <property type="term" value="C:membrane protein complex"/>
    <property type="evidence" value="ECO:0007669"/>
    <property type="project" value="UniProtKB-ARBA"/>
</dbReference>
<dbReference type="Gene3D" id="3.40.50.300">
    <property type="entry name" value="P-loop containing nucleotide triphosphate hydrolases"/>
    <property type="match status" value="1"/>
</dbReference>
<name>A0A143PPW8_LUTPR</name>
<comment type="similarity">
    <text evidence="4">Belongs to the ABC transporter superfamily. Macrolide exporter (TC 3.A.1.122) family.</text>
</comment>
<gene>
    <name evidence="6" type="primary">macB_43</name>
    <name evidence="6" type="ORF">LuPra_03998</name>
</gene>
<protein>
    <submittedName>
        <fullName evidence="6">Macrolide export ATP-binding/permease protein MacB</fullName>
        <ecNumber evidence="6">3.6.3.-</ecNumber>
    </submittedName>
</protein>
<dbReference type="CDD" id="cd03255">
    <property type="entry name" value="ABC_MJ0796_LolCDE_FtsE"/>
    <property type="match status" value="1"/>
</dbReference>
<keyword evidence="7" id="KW-1185">Reference proteome</keyword>
<dbReference type="GO" id="GO:0005886">
    <property type="term" value="C:plasma membrane"/>
    <property type="evidence" value="ECO:0007669"/>
    <property type="project" value="TreeGrafter"/>
</dbReference>
<evidence type="ECO:0000313" key="7">
    <source>
        <dbReference type="Proteomes" id="UP000076079"/>
    </source>
</evidence>
<dbReference type="EMBL" id="CP015136">
    <property type="protein sequence ID" value="AMY10757.1"/>
    <property type="molecule type" value="Genomic_DNA"/>
</dbReference>
<dbReference type="RefSeq" id="WP_110172365.1">
    <property type="nucleotide sequence ID" value="NZ_CP015136.1"/>
</dbReference>
<dbReference type="Proteomes" id="UP000076079">
    <property type="component" value="Chromosome"/>
</dbReference>
<dbReference type="GO" id="GO:0016887">
    <property type="term" value="F:ATP hydrolysis activity"/>
    <property type="evidence" value="ECO:0007669"/>
    <property type="project" value="InterPro"/>
</dbReference>
<evidence type="ECO:0000256" key="3">
    <source>
        <dbReference type="ARBA" id="ARBA00022840"/>
    </source>
</evidence>
<dbReference type="InterPro" id="IPR017871">
    <property type="entry name" value="ABC_transporter-like_CS"/>
</dbReference>
<evidence type="ECO:0000259" key="5">
    <source>
        <dbReference type="PROSITE" id="PS50893"/>
    </source>
</evidence>
<evidence type="ECO:0000256" key="1">
    <source>
        <dbReference type="ARBA" id="ARBA00022448"/>
    </source>
</evidence>
<evidence type="ECO:0000256" key="4">
    <source>
        <dbReference type="ARBA" id="ARBA00038388"/>
    </source>
</evidence>
<dbReference type="SMART" id="SM00382">
    <property type="entry name" value="AAA"/>
    <property type="match status" value="1"/>
</dbReference>
<keyword evidence="2" id="KW-0547">Nucleotide-binding</keyword>
<dbReference type="PANTHER" id="PTHR24220">
    <property type="entry name" value="IMPORT ATP-BINDING PROTEIN"/>
    <property type="match status" value="1"/>
</dbReference>
<dbReference type="PANTHER" id="PTHR24220:SF86">
    <property type="entry name" value="ABC TRANSPORTER ABCH.1"/>
    <property type="match status" value="1"/>
</dbReference>
<accession>A0A143PPW8</accession>
<sequence length="238" mass="25430">MIELHDVRRTYQVGAATVQALRGVSLSIGDGEYVAVMGPSGSGKSTLLNVLGCLDRPTAGTYRLDGTDVMALDDASLSRVRAHRIGFVFQSFQLVSRLTAVDNVALPMLFAGVPRALRAERTRAALESVGLSSRMHHRPAELSGGERQRVAIARAIVMGPSLLLADEPTGNLDRAAGRDIVSLLEAMNAEGLTLIIVTHDPDLGRRASRILRLVDGTIVADERPPCPIASSEPHHVMA</sequence>
<evidence type="ECO:0000256" key="2">
    <source>
        <dbReference type="ARBA" id="ARBA00022741"/>
    </source>
</evidence>
<keyword evidence="3 6" id="KW-0067">ATP-binding</keyword>
<dbReference type="PROSITE" id="PS50893">
    <property type="entry name" value="ABC_TRANSPORTER_2"/>
    <property type="match status" value="1"/>
</dbReference>
<dbReference type="InterPro" id="IPR027417">
    <property type="entry name" value="P-loop_NTPase"/>
</dbReference>
<dbReference type="GO" id="GO:0022857">
    <property type="term" value="F:transmembrane transporter activity"/>
    <property type="evidence" value="ECO:0007669"/>
    <property type="project" value="TreeGrafter"/>
</dbReference>
<dbReference type="GO" id="GO:0005524">
    <property type="term" value="F:ATP binding"/>
    <property type="evidence" value="ECO:0007669"/>
    <property type="project" value="UniProtKB-KW"/>
</dbReference>
<feature type="domain" description="ABC transporter" evidence="5">
    <location>
        <begin position="2"/>
        <end position="238"/>
    </location>
</feature>
<dbReference type="InterPro" id="IPR017911">
    <property type="entry name" value="MacB-like_ATP-bd"/>
</dbReference>
<proteinExistence type="inferred from homology"/>
<dbReference type="SUPFAM" id="SSF52540">
    <property type="entry name" value="P-loop containing nucleoside triphosphate hydrolases"/>
    <property type="match status" value="1"/>
</dbReference>
<dbReference type="FunFam" id="3.40.50.300:FF:000032">
    <property type="entry name" value="Export ABC transporter ATP-binding protein"/>
    <property type="match status" value="1"/>
</dbReference>
<dbReference type="PROSITE" id="PS00211">
    <property type="entry name" value="ABC_TRANSPORTER_1"/>
    <property type="match status" value="1"/>
</dbReference>
<dbReference type="EC" id="3.6.3.-" evidence="6"/>
<keyword evidence="6" id="KW-0378">Hydrolase</keyword>
<dbReference type="InterPro" id="IPR015854">
    <property type="entry name" value="ABC_transpr_LolD-like"/>
</dbReference>
<organism evidence="6 7">
    <name type="scientific">Luteitalea pratensis</name>
    <dbReference type="NCBI Taxonomy" id="1855912"/>
    <lineage>
        <taxon>Bacteria</taxon>
        <taxon>Pseudomonadati</taxon>
        <taxon>Acidobacteriota</taxon>
        <taxon>Vicinamibacteria</taxon>
        <taxon>Vicinamibacterales</taxon>
        <taxon>Vicinamibacteraceae</taxon>
        <taxon>Luteitalea</taxon>
    </lineage>
</organism>
<dbReference type="PATRIC" id="fig|1813736.3.peg.4226"/>
<reference evidence="7" key="2">
    <citation type="submission" date="2016-04" db="EMBL/GenBank/DDBJ databases">
        <title>First Complete Genome Sequence of a Subdivision 6 Acidobacterium.</title>
        <authorList>
            <person name="Huang S."/>
            <person name="Vieira S."/>
            <person name="Bunk B."/>
            <person name="Riedel T."/>
            <person name="Sproeer C."/>
            <person name="Overmann J."/>
        </authorList>
    </citation>
    <scope>NUCLEOTIDE SEQUENCE [LARGE SCALE GENOMIC DNA]</scope>
    <source>
        <strain evidence="7">DSM 100886 HEG_-6_39</strain>
    </source>
</reference>
<dbReference type="STRING" id="1855912.LuPra_03998"/>
<dbReference type="OrthoDB" id="9791546at2"/>
<dbReference type="InterPro" id="IPR003593">
    <property type="entry name" value="AAA+_ATPase"/>
</dbReference>